<reference evidence="3" key="3">
    <citation type="submission" date="2020-10" db="UniProtKB">
        <authorList>
            <consortium name="WormBaseParasite"/>
        </authorList>
    </citation>
    <scope>IDENTIFICATION</scope>
</reference>
<sequence>MKRSLVDFIIAFDGLLLCPTFKSAIKKYKAKHGSLYCSENYRPLQDRKLECPQRWAWSRRFQFLPHTGRPTANRTHTSWHSISGKLLKSWLFQDAVFFLKKDLAKFSQFDLQNIL</sequence>
<protein>
    <submittedName>
        <fullName evidence="1 3">Uncharacterized protein</fullName>
    </submittedName>
</protein>
<dbReference type="AlphaFoldDB" id="A0A068WGT1"/>
<evidence type="ECO:0000313" key="1">
    <source>
        <dbReference type="EMBL" id="CDS16883.1"/>
    </source>
</evidence>
<dbReference type="WBParaSite" id="EgrG_000959400">
    <property type="protein sequence ID" value="EgrG_000959400"/>
    <property type="gene ID" value="EgrG_000959400"/>
</dbReference>
<organism evidence="1">
    <name type="scientific">Echinococcus granulosus</name>
    <name type="common">Hydatid tapeworm</name>
    <dbReference type="NCBI Taxonomy" id="6210"/>
    <lineage>
        <taxon>Eukaryota</taxon>
        <taxon>Metazoa</taxon>
        <taxon>Spiralia</taxon>
        <taxon>Lophotrochozoa</taxon>
        <taxon>Platyhelminthes</taxon>
        <taxon>Cestoda</taxon>
        <taxon>Eucestoda</taxon>
        <taxon>Cyclophyllidea</taxon>
        <taxon>Taeniidae</taxon>
        <taxon>Echinococcus</taxon>
        <taxon>Echinococcus granulosus group</taxon>
    </lineage>
</organism>
<reference evidence="1" key="2">
    <citation type="submission" date="2014-06" db="EMBL/GenBank/DDBJ databases">
        <authorList>
            <person name="Aslett M."/>
        </authorList>
    </citation>
    <scope>NUCLEOTIDE SEQUENCE</scope>
</reference>
<dbReference type="Proteomes" id="UP000492820">
    <property type="component" value="Unassembled WGS sequence"/>
</dbReference>
<gene>
    <name evidence="1" type="ORF">EgrG_000959400</name>
</gene>
<reference evidence="1 2" key="1">
    <citation type="journal article" date="2013" name="Nature">
        <title>The genomes of four tapeworm species reveal adaptations to parasitism.</title>
        <authorList>
            <person name="Tsai I.J."/>
            <person name="Zarowiecki M."/>
            <person name="Holroyd N."/>
            <person name="Garciarrubio A."/>
            <person name="Sanchez-Flores A."/>
            <person name="Brooks K.L."/>
            <person name="Tracey A."/>
            <person name="Bobes R.J."/>
            <person name="Fragoso G."/>
            <person name="Sciutto E."/>
            <person name="Aslett M."/>
            <person name="Beasley H."/>
            <person name="Bennett H.M."/>
            <person name="Cai J."/>
            <person name="Camicia F."/>
            <person name="Clark R."/>
            <person name="Cucher M."/>
            <person name="De Silva N."/>
            <person name="Day T.A."/>
            <person name="Deplazes P."/>
            <person name="Estrada K."/>
            <person name="Fernandez C."/>
            <person name="Holland P.W."/>
            <person name="Hou J."/>
            <person name="Hu S."/>
            <person name="Huckvale T."/>
            <person name="Hung S.S."/>
            <person name="Kamenetzky L."/>
            <person name="Keane J.A."/>
            <person name="Kiss F."/>
            <person name="Koziol U."/>
            <person name="Lambert O."/>
            <person name="Liu K."/>
            <person name="Luo X."/>
            <person name="Luo Y."/>
            <person name="Macchiaroli N."/>
            <person name="Nichol S."/>
            <person name="Paps J."/>
            <person name="Parkinson J."/>
            <person name="Pouchkina-Stantcheva N."/>
            <person name="Riddiford N."/>
            <person name="Rosenzvit M."/>
            <person name="Salinas G."/>
            <person name="Wasmuth J.D."/>
            <person name="Zamanian M."/>
            <person name="Zheng Y."/>
            <person name="Cai X."/>
            <person name="Soberon X."/>
            <person name="Olson P.D."/>
            <person name="Laclette J.P."/>
            <person name="Brehm K."/>
            <person name="Berriman M."/>
            <person name="Garciarrubio A."/>
            <person name="Bobes R.J."/>
            <person name="Fragoso G."/>
            <person name="Sanchez-Flores A."/>
            <person name="Estrada K."/>
            <person name="Cevallos M.A."/>
            <person name="Morett E."/>
            <person name="Gonzalez V."/>
            <person name="Portillo T."/>
            <person name="Ochoa-Leyva A."/>
            <person name="Jose M.V."/>
            <person name="Sciutto E."/>
            <person name="Landa A."/>
            <person name="Jimenez L."/>
            <person name="Valdes V."/>
            <person name="Carrero J.C."/>
            <person name="Larralde C."/>
            <person name="Morales-Montor J."/>
            <person name="Limon-Lason J."/>
            <person name="Soberon X."/>
            <person name="Laclette J.P."/>
        </authorList>
    </citation>
    <scope>NUCLEOTIDE SEQUENCE [LARGE SCALE GENOMIC DNA]</scope>
</reference>
<name>A0A068WGT1_ECHGR</name>
<proteinExistence type="predicted"/>
<accession>A0A068WGT1</accession>
<dbReference type="EMBL" id="LK028577">
    <property type="protein sequence ID" value="CDS16883.1"/>
    <property type="molecule type" value="Genomic_DNA"/>
</dbReference>
<evidence type="ECO:0000313" key="2">
    <source>
        <dbReference type="Proteomes" id="UP000492820"/>
    </source>
</evidence>
<evidence type="ECO:0000313" key="3">
    <source>
        <dbReference type="WBParaSite" id="EgrG_000959400"/>
    </source>
</evidence>